<feature type="compositionally biased region" description="Basic and acidic residues" evidence="1">
    <location>
        <begin position="941"/>
        <end position="984"/>
    </location>
</feature>
<feature type="region of interest" description="Disordered" evidence="1">
    <location>
        <begin position="922"/>
        <end position="1037"/>
    </location>
</feature>
<sequence length="1037" mass="112210">PAEAHVLSFAQIKISAACRTVAAVHPQLGRGQDHLELSSIKSTKILGLFSRRGLRPHSCASRAFATSPATVRKDSELVKTLIAQSRVDRESVTSIRYPVPDPSLILYRWRLDFKNGASQVPTLARGLFTMELPDGGFRIVARGTDTLFQLGEALWTSRTALESHTVGPYIVSPRTRISGITIAALTPELLFVASQFPLEAGNDPYASLAEAWLRIHLAQKGRTEADLAAILWENNWTALAELHDDSDPRWERLIPTSPELRGLHLHTINESTSAFKTRPHAEVDAFAVEWGFIRPPSAELPTLIAVRDLAAKVGREGMWNGVPIEGFLVRACRRLATVPANSGPPPPYPPSVPFFLKTMVGGPHVMYQTWRRVTNMLIQDKDSINRLPPGLVRQPETKVFKDWVVQQIEHDPTAFAEYHRTRGAAAVRERFLAHRASDTQKGTSKSGVAPAYACWLVEEIQRDAAAFVERCRNEGIDGVDARFAARDNLARVPAKQKQARKDKRALAPDKMVPTIRMRWTEPPGHVHWVAEELHRDPSAFAEYLQTKGLLALQARFFAALLSDPGMSEYNTVTAPDTTKTVIVLVGPDHEKQHPVADALHTLFGFAYAHGESESSPWHVTDLLGTHDVVIVDGQDMQTHRMLRAATAGVRPSVRHLALRWPFDAHARNERSLNERRLAPPLPRTPPALHEVDAIVEMDPTDEHETAVRRAVEACVSLFAIAVPSPERVKAAVEPFLEKDGAGWGFMADATAYPRPEAAAVDAPARWEVGWGFKEQGDAPREALVAAGVRRDCTDEVGWGFRQAGDGEARGARPQEAVVAGGGRRDAADSARWGLKEAGGARPRGAVVDARAPARHNSVEDNGVGSGFTAARGARPQEAVVTGGARRNVADGAGRGLQDAGGARPREAVVGAPAAVEDDGVGFGFSEAGGTGPQVAAVGGRPVRDVADGAGRGLKEARGAEADGTRPREAFVEGGARRDGADGARRGLRGAGDTRSRDAVTDTGGARPRSIGGSPARQDVAEEDGAGWGFKVKYRDRG</sequence>
<feature type="non-terminal residue" evidence="3">
    <location>
        <position position="1037"/>
    </location>
</feature>
<accession>A0AAD7GG99</accession>
<dbReference type="PANTHER" id="PTHR32004:SF1">
    <property type="entry name" value="TRNA LIGASE"/>
    <property type="match status" value="1"/>
</dbReference>
<evidence type="ECO:0000313" key="4">
    <source>
        <dbReference type="Proteomes" id="UP001221757"/>
    </source>
</evidence>
<evidence type="ECO:0000256" key="1">
    <source>
        <dbReference type="SAM" id="MobiDB-lite"/>
    </source>
</evidence>
<proteinExistence type="predicted"/>
<protein>
    <submittedName>
        <fullName evidence="3">RNA ligase-domain-containing protein</fullName>
    </submittedName>
</protein>
<dbReference type="Proteomes" id="UP001221757">
    <property type="component" value="Unassembled WGS sequence"/>
</dbReference>
<keyword evidence="4" id="KW-1185">Reference proteome</keyword>
<evidence type="ECO:0000259" key="2">
    <source>
        <dbReference type="Pfam" id="PF09511"/>
    </source>
</evidence>
<feature type="region of interest" description="Disordered" evidence="1">
    <location>
        <begin position="856"/>
        <end position="876"/>
    </location>
</feature>
<dbReference type="GO" id="GO:0003972">
    <property type="term" value="F:RNA ligase (ATP) activity"/>
    <property type="evidence" value="ECO:0007669"/>
    <property type="project" value="TreeGrafter"/>
</dbReference>
<feature type="domain" description="T4 RNA ligase 1-like N-terminal" evidence="2">
    <location>
        <begin position="124"/>
        <end position="334"/>
    </location>
</feature>
<dbReference type="AlphaFoldDB" id="A0AAD7GG99"/>
<organism evidence="3 4">
    <name type="scientific">Mycena rosella</name>
    <name type="common">Pink bonnet</name>
    <name type="synonym">Agaricus rosellus</name>
    <dbReference type="NCBI Taxonomy" id="1033263"/>
    <lineage>
        <taxon>Eukaryota</taxon>
        <taxon>Fungi</taxon>
        <taxon>Dikarya</taxon>
        <taxon>Basidiomycota</taxon>
        <taxon>Agaricomycotina</taxon>
        <taxon>Agaricomycetes</taxon>
        <taxon>Agaricomycetidae</taxon>
        <taxon>Agaricales</taxon>
        <taxon>Marasmiineae</taxon>
        <taxon>Mycenaceae</taxon>
        <taxon>Mycena</taxon>
    </lineage>
</organism>
<dbReference type="GO" id="GO:0005634">
    <property type="term" value="C:nucleus"/>
    <property type="evidence" value="ECO:0007669"/>
    <property type="project" value="TreeGrafter"/>
</dbReference>
<dbReference type="EMBL" id="JARKIE010000047">
    <property type="protein sequence ID" value="KAJ7693225.1"/>
    <property type="molecule type" value="Genomic_DNA"/>
</dbReference>
<dbReference type="Pfam" id="PF09511">
    <property type="entry name" value="RNA_lig_T4_1"/>
    <property type="match status" value="1"/>
</dbReference>
<comment type="caution">
    <text evidence="3">The sequence shown here is derived from an EMBL/GenBank/DDBJ whole genome shotgun (WGS) entry which is preliminary data.</text>
</comment>
<keyword evidence="3" id="KW-0436">Ligase</keyword>
<dbReference type="GO" id="GO:0006388">
    <property type="term" value="P:tRNA splicing, via endonucleolytic cleavage and ligation"/>
    <property type="evidence" value="ECO:0007669"/>
    <property type="project" value="TreeGrafter"/>
</dbReference>
<feature type="compositionally biased region" description="Gly residues" evidence="1">
    <location>
        <begin position="922"/>
        <end position="931"/>
    </location>
</feature>
<gene>
    <name evidence="3" type="ORF">B0H17DRAFT_506220</name>
</gene>
<dbReference type="InterPro" id="IPR019039">
    <property type="entry name" value="T4-Rnl1-like_N"/>
</dbReference>
<name>A0AAD7GG99_MYCRO</name>
<feature type="region of interest" description="Disordered" evidence="1">
    <location>
        <begin position="804"/>
        <end position="825"/>
    </location>
</feature>
<evidence type="ECO:0000313" key="3">
    <source>
        <dbReference type="EMBL" id="KAJ7693225.1"/>
    </source>
</evidence>
<reference evidence="3" key="1">
    <citation type="submission" date="2023-03" db="EMBL/GenBank/DDBJ databases">
        <title>Massive genome expansion in bonnet fungi (Mycena s.s.) driven by repeated elements and novel gene families across ecological guilds.</title>
        <authorList>
            <consortium name="Lawrence Berkeley National Laboratory"/>
            <person name="Harder C.B."/>
            <person name="Miyauchi S."/>
            <person name="Viragh M."/>
            <person name="Kuo A."/>
            <person name="Thoen E."/>
            <person name="Andreopoulos B."/>
            <person name="Lu D."/>
            <person name="Skrede I."/>
            <person name="Drula E."/>
            <person name="Henrissat B."/>
            <person name="Morin E."/>
            <person name="Kohler A."/>
            <person name="Barry K."/>
            <person name="LaButti K."/>
            <person name="Morin E."/>
            <person name="Salamov A."/>
            <person name="Lipzen A."/>
            <person name="Mereny Z."/>
            <person name="Hegedus B."/>
            <person name="Baldrian P."/>
            <person name="Stursova M."/>
            <person name="Weitz H."/>
            <person name="Taylor A."/>
            <person name="Grigoriev I.V."/>
            <person name="Nagy L.G."/>
            <person name="Martin F."/>
            <person name="Kauserud H."/>
        </authorList>
    </citation>
    <scope>NUCLEOTIDE SEQUENCE</scope>
    <source>
        <strain evidence="3">CBHHK067</strain>
    </source>
</reference>
<dbReference type="PANTHER" id="PTHR32004">
    <property type="entry name" value="TRNA LIGASE"/>
    <property type="match status" value="1"/>
</dbReference>